<dbReference type="EMBL" id="SIJK02000037">
    <property type="protein sequence ID" value="MBP1467598.1"/>
    <property type="molecule type" value="Genomic_DNA"/>
</dbReference>
<accession>A0ABS4DDT3</accession>
<dbReference type="RefSeq" id="WP_135479784.1">
    <property type="nucleotide sequence ID" value="NZ_SIJK02000037.1"/>
</dbReference>
<evidence type="ECO:0000259" key="6">
    <source>
        <dbReference type="Pfam" id="PF01416"/>
    </source>
</evidence>
<keyword evidence="2 4" id="KW-0819">tRNA processing</keyword>
<name>A0ABS4DDT3_9CHLR</name>
<comment type="caution">
    <text evidence="7">The sequence shown here is derived from an EMBL/GenBank/DDBJ whole genome shotgun (WGS) entry which is preliminary data.</text>
</comment>
<evidence type="ECO:0000313" key="7">
    <source>
        <dbReference type="EMBL" id="MBP1467598.1"/>
    </source>
</evidence>
<comment type="function">
    <text evidence="4">Formation of pseudouridine at positions 38, 39 and 40 in the anticodon stem and loop of transfer RNAs.</text>
</comment>
<dbReference type="HAMAP" id="MF_00171">
    <property type="entry name" value="TruA"/>
    <property type="match status" value="1"/>
</dbReference>
<dbReference type="PANTHER" id="PTHR11142:SF0">
    <property type="entry name" value="TRNA PSEUDOURIDINE SYNTHASE-LIKE 1"/>
    <property type="match status" value="1"/>
</dbReference>
<feature type="domain" description="Pseudouridine synthase I TruA alpha/beta" evidence="6">
    <location>
        <begin position="143"/>
        <end position="249"/>
    </location>
</feature>
<comment type="caution">
    <text evidence="4">Lacks conserved residue(s) required for the propagation of feature annotation.</text>
</comment>
<dbReference type="Gene3D" id="3.30.70.660">
    <property type="entry name" value="Pseudouridine synthase I, catalytic domain, C-terminal subdomain"/>
    <property type="match status" value="1"/>
</dbReference>
<dbReference type="GO" id="GO:0160147">
    <property type="term" value="F:tRNA pseudouridine(38-40) synthase activity"/>
    <property type="evidence" value="ECO:0007669"/>
    <property type="project" value="UniProtKB-EC"/>
</dbReference>
<dbReference type="Gene3D" id="3.30.70.580">
    <property type="entry name" value="Pseudouridine synthase I, catalytic domain, N-terminal subdomain"/>
    <property type="match status" value="1"/>
</dbReference>
<reference evidence="7 8" key="1">
    <citation type="submission" date="2021-03" db="EMBL/GenBank/DDBJ databases">
        <authorList>
            <person name="Grouzdev D.S."/>
        </authorList>
    </citation>
    <scope>NUCLEOTIDE SEQUENCE [LARGE SCALE GENOMIC DNA]</scope>
    <source>
        <strain evidence="7 8">M50-1</strain>
    </source>
</reference>
<dbReference type="InterPro" id="IPR020103">
    <property type="entry name" value="PsdUridine_synth_cat_dom_sf"/>
</dbReference>
<feature type="binding site" evidence="4">
    <location>
        <position position="110"/>
    </location>
    <ligand>
        <name>substrate</name>
    </ligand>
</feature>
<comment type="subunit">
    <text evidence="4">Homodimer.</text>
</comment>
<dbReference type="EC" id="5.4.99.12" evidence="4"/>
<feature type="active site" description="Nucleophile" evidence="4">
    <location>
        <position position="52"/>
    </location>
</feature>
<organism evidence="7 8">
    <name type="scientific">Candidatus Chloroploca mongolica</name>
    <dbReference type="NCBI Taxonomy" id="2528176"/>
    <lineage>
        <taxon>Bacteria</taxon>
        <taxon>Bacillati</taxon>
        <taxon>Chloroflexota</taxon>
        <taxon>Chloroflexia</taxon>
        <taxon>Chloroflexales</taxon>
        <taxon>Chloroflexineae</taxon>
        <taxon>Oscillochloridaceae</taxon>
        <taxon>Candidatus Chloroploca</taxon>
    </lineage>
</organism>
<dbReference type="InterPro" id="IPR020094">
    <property type="entry name" value="TruA/RsuA/RluB/E/F_N"/>
</dbReference>
<dbReference type="InterPro" id="IPR020097">
    <property type="entry name" value="PsdUridine_synth_TruA_a/b_dom"/>
</dbReference>
<sequence length="260" mass="28883">MRNIALLLAYDGTDFIGSQWQNQGRSVQGALEEAWEALTQEQKRITLSGRTDAGVHAYGQVASIRSTTRHPPSTIVRGLNARLPEDLRVQDACEVTPDFHARHSAIRRDYRYLIDASIVPLPALRHMVLHVEGRLDLAHMAEALQILEGTHDFAAFTVQSPDQKRTVRTMHSARLTEIELLGRRLIALEVAANAFLQHMVRVIVGTVLLVGRGRMTVSAFQQVLERGERKAAGPTAAAHGLTLMAVHYPPGLVRWESRQA</sequence>
<protein>
    <recommendedName>
        <fullName evidence="4">tRNA pseudouridine synthase A</fullName>
        <ecNumber evidence="4">5.4.99.12</ecNumber>
    </recommendedName>
    <alternativeName>
        <fullName evidence="4">tRNA pseudouridine(38-40) synthase</fullName>
    </alternativeName>
    <alternativeName>
        <fullName evidence="4">tRNA pseudouridylate synthase I</fullName>
    </alternativeName>
    <alternativeName>
        <fullName evidence="4">tRNA-uridine isomerase I</fullName>
    </alternativeName>
</protein>
<dbReference type="InterPro" id="IPR001406">
    <property type="entry name" value="PsdUridine_synth_TruA"/>
</dbReference>
<evidence type="ECO:0000256" key="5">
    <source>
        <dbReference type="RuleBase" id="RU003792"/>
    </source>
</evidence>
<proteinExistence type="inferred from homology"/>
<dbReference type="CDD" id="cd02570">
    <property type="entry name" value="PseudoU_synth_EcTruA"/>
    <property type="match status" value="1"/>
</dbReference>
<gene>
    <name evidence="4 7" type="primary">truA</name>
    <name evidence="7" type="ORF">EYB53_017930</name>
</gene>
<comment type="similarity">
    <text evidence="1 4 5">Belongs to the tRNA pseudouridine synthase TruA family.</text>
</comment>
<comment type="catalytic activity">
    <reaction evidence="4 5">
        <text>uridine(38/39/40) in tRNA = pseudouridine(38/39/40) in tRNA</text>
        <dbReference type="Rhea" id="RHEA:22376"/>
        <dbReference type="Rhea" id="RHEA-COMP:10085"/>
        <dbReference type="Rhea" id="RHEA-COMP:10087"/>
        <dbReference type="ChEBI" id="CHEBI:65314"/>
        <dbReference type="ChEBI" id="CHEBI:65315"/>
        <dbReference type="EC" id="5.4.99.12"/>
    </reaction>
</comment>
<evidence type="ECO:0000313" key="8">
    <source>
        <dbReference type="Proteomes" id="UP001193081"/>
    </source>
</evidence>
<dbReference type="InterPro" id="IPR020095">
    <property type="entry name" value="PsdUridine_synth_TruA_C"/>
</dbReference>
<evidence type="ECO:0000256" key="1">
    <source>
        <dbReference type="ARBA" id="ARBA00009375"/>
    </source>
</evidence>
<evidence type="ECO:0000256" key="4">
    <source>
        <dbReference type="HAMAP-Rule" id="MF_00171"/>
    </source>
</evidence>
<feature type="domain" description="Pseudouridine synthase I TruA alpha/beta" evidence="6">
    <location>
        <begin position="9"/>
        <end position="102"/>
    </location>
</feature>
<dbReference type="Pfam" id="PF01416">
    <property type="entry name" value="PseudoU_synth_1"/>
    <property type="match status" value="2"/>
</dbReference>
<dbReference type="NCBIfam" id="TIGR00071">
    <property type="entry name" value="hisT_truA"/>
    <property type="match status" value="1"/>
</dbReference>
<keyword evidence="3 4" id="KW-0413">Isomerase</keyword>
<evidence type="ECO:0000256" key="3">
    <source>
        <dbReference type="ARBA" id="ARBA00023235"/>
    </source>
</evidence>
<keyword evidence="8" id="KW-1185">Reference proteome</keyword>
<dbReference type="PIRSF" id="PIRSF001430">
    <property type="entry name" value="tRNA_psdUrid_synth"/>
    <property type="match status" value="1"/>
</dbReference>
<dbReference type="PANTHER" id="PTHR11142">
    <property type="entry name" value="PSEUDOURIDYLATE SYNTHASE"/>
    <property type="match status" value="1"/>
</dbReference>
<dbReference type="SUPFAM" id="SSF55120">
    <property type="entry name" value="Pseudouridine synthase"/>
    <property type="match status" value="1"/>
</dbReference>
<evidence type="ECO:0000256" key="2">
    <source>
        <dbReference type="ARBA" id="ARBA00022694"/>
    </source>
</evidence>
<dbReference type="Proteomes" id="UP001193081">
    <property type="component" value="Unassembled WGS sequence"/>
</dbReference>